<evidence type="ECO:0000256" key="5">
    <source>
        <dbReference type="ARBA" id="ARBA00022692"/>
    </source>
</evidence>
<proteinExistence type="inferred from homology"/>
<dbReference type="PANTHER" id="PTHR34979">
    <property type="entry name" value="INNER MEMBRANE PROTEIN YGAZ"/>
    <property type="match status" value="1"/>
</dbReference>
<comment type="caution">
    <text evidence="9">The sequence shown here is derived from an EMBL/GenBank/DDBJ whole genome shotgun (WGS) entry which is preliminary data.</text>
</comment>
<dbReference type="Proteomes" id="UP000664349">
    <property type="component" value="Unassembled WGS sequence"/>
</dbReference>
<keyword evidence="10" id="KW-1185">Reference proteome</keyword>
<organism evidence="9 10">
    <name type="scientific">Chromobacterium haemolyticum</name>
    <dbReference type="NCBI Taxonomy" id="394935"/>
    <lineage>
        <taxon>Bacteria</taxon>
        <taxon>Pseudomonadati</taxon>
        <taxon>Pseudomonadota</taxon>
        <taxon>Betaproteobacteria</taxon>
        <taxon>Neisseriales</taxon>
        <taxon>Chromobacteriaceae</taxon>
        <taxon>Chromobacterium</taxon>
    </lineage>
</organism>
<gene>
    <name evidence="9" type="ORF">J1C50_11295</name>
</gene>
<keyword evidence="6 8" id="KW-1133">Transmembrane helix</keyword>
<evidence type="ECO:0000256" key="2">
    <source>
        <dbReference type="ARBA" id="ARBA00010735"/>
    </source>
</evidence>
<sequence>MLIGAAPFGVIFGTLAIAAGLSPLTTQAMSLLVFAGSSQFIAVSLVAAGAALPVLWLTTCVVNLRHALYSATLLPYARQWPLAWRWPLAFWLTDETFAVVEHRFRTQGAAGGQWYWLGSSLAMYGNWQAWTLAGVLLGRSVPGLAQLGLDFAMVATFAAIVAPQLKKRPTLAAATVAGLTALLARGLPYKLDLMLAALLGVGAGFLLEGKRKEAA</sequence>
<evidence type="ECO:0000256" key="6">
    <source>
        <dbReference type="ARBA" id="ARBA00022989"/>
    </source>
</evidence>
<name>A0ABS3GM23_9NEIS</name>
<dbReference type="EMBL" id="JAFLRD010000008">
    <property type="protein sequence ID" value="MBO0416096.1"/>
    <property type="molecule type" value="Genomic_DNA"/>
</dbReference>
<dbReference type="PANTHER" id="PTHR34979:SF1">
    <property type="entry name" value="INNER MEMBRANE PROTEIN YGAZ"/>
    <property type="match status" value="1"/>
</dbReference>
<feature type="transmembrane region" description="Helical" evidence="8">
    <location>
        <begin position="28"/>
        <end position="57"/>
    </location>
</feature>
<evidence type="ECO:0000313" key="10">
    <source>
        <dbReference type="Proteomes" id="UP000664349"/>
    </source>
</evidence>
<dbReference type="InterPro" id="IPR011606">
    <property type="entry name" value="Brnchd-chn_aa_trnsp_permease"/>
</dbReference>
<evidence type="ECO:0000256" key="4">
    <source>
        <dbReference type="ARBA" id="ARBA00022475"/>
    </source>
</evidence>
<keyword evidence="3" id="KW-0813">Transport</keyword>
<evidence type="ECO:0000256" key="7">
    <source>
        <dbReference type="ARBA" id="ARBA00023136"/>
    </source>
</evidence>
<evidence type="ECO:0000256" key="3">
    <source>
        <dbReference type="ARBA" id="ARBA00022448"/>
    </source>
</evidence>
<protein>
    <submittedName>
        <fullName evidence="9">AzlC family ABC transporter permease</fullName>
    </submittedName>
</protein>
<keyword evidence="7 8" id="KW-0472">Membrane</keyword>
<evidence type="ECO:0000313" key="9">
    <source>
        <dbReference type="EMBL" id="MBO0416096.1"/>
    </source>
</evidence>
<accession>A0ABS3GM23</accession>
<keyword evidence="5 8" id="KW-0812">Transmembrane</keyword>
<comment type="subcellular location">
    <subcellularLocation>
        <location evidence="1">Cell membrane</location>
        <topology evidence="1">Multi-pass membrane protein</topology>
    </subcellularLocation>
</comment>
<reference evidence="9 10" key="1">
    <citation type="submission" date="2021-03" db="EMBL/GenBank/DDBJ databases">
        <title>First Case of infection caused by Chromobacterium haemolyticum derived from water in China.</title>
        <authorList>
            <person name="Chen J."/>
            <person name="Liu C."/>
        </authorList>
    </citation>
    <scope>NUCLEOTIDE SEQUENCE [LARGE SCALE GENOMIC DNA]</scope>
    <source>
        <strain evidence="9 10">WJ-5</strain>
    </source>
</reference>
<evidence type="ECO:0000256" key="8">
    <source>
        <dbReference type="SAM" id="Phobius"/>
    </source>
</evidence>
<keyword evidence="4" id="KW-1003">Cell membrane</keyword>
<comment type="similarity">
    <text evidence="2">Belongs to the AzlC family.</text>
</comment>
<dbReference type="Pfam" id="PF03591">
    <property type="entry name" value="AzlC"/>
    <property type="match status" value="1"/>
</dbReference>
<evidence type="ECO:0000256" key="1">
    <source>
        <dbReference type="ARBA" id="ARBA00004651"/>
    </source>
</evidence>